<accession>A0A1B7KQP4</accession>
<dbReference type="Proteomes" id="UP000078290">
    <property type="component" value="Unassembled WGS sequence"/>
</dbReference>
<gene>
    <name evidence="2" type="ORF">A7K69_09830</name>
</gene>
<dbReference type="InterPro" id="IPR001584">
    <property type="entry name" value="Integrase_cat-core"/>
</dbReference>
<feature type="domain" description="Integrase catalytic" evidence="1">
    <location>
        <begin position="2"/>
        <end position="39"/>
    </location>
</feature>
<evidence type="ECO:0000313" key="2">
    <source>
        <dbReference type="EMBL" id="OAT72418.1"/>
    </source>
</evidence>
<dbReference type="RefSeq" id="WP_064552202.1">
    <property type="nucleotide sequence ID" value="NZ_LXMA01000034.1"/>
</dbReference>
<reference evidence="3" key="1">
    <citation type="submission" date="2016-05" db="EMBL/GenBank/DDBJ databases">
        <authorList>
            <person name="Wang W."/>
            <person name="Zhu L."/>
        </authorList>
    </citation>
    <scope>NUCLEOTIDE SEQUENCE [LARGE SCALE GENOMIC DNA]</scope>
    <source>
        <strain evidence="3">W-2</strain>
    </source>
</reference>
<dbReference type="Pfam" id="PF13333">
    <property type="entry name" value="rve_2"/>
    <property type="match status" value="1"/>
</dbReference>
<name>A0A1B7KQP4_PARTM</name>
<comment type="caution">
    <text evidence="2">The sequence shown here is derived from an EMBL/GenBank/DDBJ whole genome shotgun (WGS) entry which is preliminary data.</text>
</comment>
<evidence type="ECO:0000313" key="3">
    <source>
        <dbReference type="Proteomes" id="UP000078290"/>
    </source>
</evidence>
<proteinExistence type="predicted"/>
<dbReference type="AlphaFoldDB" id="A0A1B7KQP4"/>
<dbReference type="GO" id="GO:0015074">
    <property type="term" value="P:DNA integration"/>
    <property type="evidence" value="ECO:0007669"/>
    <property type="project" value="InterPro"/>
</dbReference>
<sequence>MEKFFSRLKTECIYMDPLETAEEMKQAVLQYTTMNGYKRNKTAVALKNIWLQLLNNKSLLNIGVSTNPNDPFYFLLILLSAGIANDPHNF</sequence>
<evidence type="ECO:0000259" key="1">
    <source>
        <dbReference type="Pfam" id="PF13333"/>
    </source>
</evidence>
<organism evidence="2 3">
    <name type="scientific">Parageobacillus thermoglucosidasius</name>
    <name type="common">Geobacillus thermoglucosidasius</name>
    <dbReference type="NCBI Taxonomy" id="1426"/>
    <lineage>
        <taxon>Bacteria</taxon>
        <taxon>Bacillati</taxon>
        <taxon>Bacillota</taxon>
        <taxon>Bacilli</taxon>
        <taxon>Bacillales</taxon>
        <taxon>Anoxybacillaceae</taxon>
        <taxon>Parageobacillus</taxon>
    </lineage>
</organism>
<protein>
    <recommendedName>
        <fullName evidence="1">Integrase catalytic domain-containing protein</fullName>
    </recommendedName>
</protein>
<dbReference type="EMBL" id="LXMA01000034">
    <property type="protein sequence ID" value="OAT72418.1"/>
    <property type="molecule type" value="Genomic_DNA"/>
</dbReference>